<dbReference type="PANTHER" id="PTHR45128:SF1">
    <property type="entry name" value="S-ADENOSYLMETHIONINE-DEPENDENT METHYLTRANSFERASE RV2258C"/>
    <property type="match status" value="1"/>
</dbReference>
<dbReference type="Gene3D" id="3.40.50.150">
    <property type="entry name" value="Vaccinia Virus protein VP39"/>
    <property type="match status" value="1"/>
</dbReference>
<feature type="domain" description="Methyltransferase" evidence="1">
    <location>
        <begin position="177"/>
        <end position="338"/>
    </location>
</feature>
<evidence type="ECO:0000313" key="3">
    <source>
        <dbReference type="EMBL" id="MCW9706121.1"/>
    </source>
</evidence>
<dbReference type="SUPFAM" id="SSF46785">
    <property type="entry name" value="Winged helix' DNA-binding domain"/>
    <property type="match status" value="1"/>
</dbReference>
<dbReference type="EMBL" id="JAGGJA010000002">
    <property type="protein sequence ID" value="MCW9706121.1"/>
    <property type="molecule type" value="Genomic_DNA"/>
</dbReference>
<dbReference type="SUPFAM" id="SSF53335">
    <property type="entry name" value="S-adenosyl-L-methionine-dependent methyltransferases"/>
    <property type="match status" value="1"/>
</dbReference>
<dbReference type="InterPro" id="IPR025714">
    <property type="entry name" value="Methyltranfer_dom"/>
</dbReference>
<dbReference type="RefSeq" id="WP_265764816.1">
    <property type="nucleotide sequence ID" value="NZ_JAGGJA010000002.1"/>
</dbReference>
<reference evidence="3 4" key="1">
    <citation type="submission" date="2021-03" db="EMBL/GenBank/DDBJ databases">
        <title>Aliifodinibius sp. nov., a new bacterium isolated from saline soil.</title>
        <authorList>
            <person name="Galisteo C."/>
            <person name="De La Haba R."/>
            <person name="Sanchez-Porro C."/>
            <person name="Ventosa A."/>
        </authorList>
    </citation>
    <scope>NUCLEOTIDE SEQUENCE [LARGE SCALE GENOMIC DNA]</scope>
    <source>
        <strain evidence="3 4">1BSP15-2V2</strain>
    </source>
</reference>
<evidence type="ECO:0000259" key="1">
    <source>
        <dbReference type="Pfam" id="PF13847"/>
    </source>
</evidence>
<dbReference type="Gene3D" id="1.10.10.10">
    <property type="entry name" value="Winged helix-like DNA-binding domain superfamily/Winged helix DNA-binding domain"/>
    <property type="match status" value="1"/>
</dbReference>
<dbReference type="InterPro" id="IPR048711">
    <property type="entry name" value="WHD_Rv2258c"/>
</dbReference>
<evidence type="ECO:0000313" key="4">
    <source>
        <dbReference type="Proteomes" id="UP001207918"/>
    </source>
</evidence>
<name>A0ABT3PJM1_9BACT</name>
<accession>A0ABT3PJM1</accession>
<dbReference type="Pfam" id="PF13847">
    <property type="entry name" value="Methyltransf_31"/>
    <property type="match status" value="1"/>
</dbReference>
<dbReference type="InterPro" id="IPR029063">
    <property type="entry name" value="SAM-dependent_MTases_sf"/>
</dbReference>
<feature type="domain" description="S-adenosylmethionine-dependent methyltransferase Rv2258c-like winged HTH" evidence="2">
    <location>
        <begin position="30"/>
        <end position="102"/>
    </location>
</feature>
<keyword evidence="3" id="KW-0808">Transferase</keyword>
<gene>
    <name evidence="3" type="ORF">J6I44_04620</name>
</gene>
<keyword evidence="3" id="KW-0489">Methyltransferase</keyword>
<proteinExistence type="predicted"/>
<comment type="caution">
    <text evidence="3">The sequence shown here is derived from an EMBL/GenBank/DDBJ whole genome shotgun (WGS) entry which is preliminary data.</text>
</comment>
<dbReference type="InterPro" id="IPR036388">
    <property type="entry name" value="WH-like_DNA-bd_sf"/>
</dbReference>
<dbReference type="CDD" id="cd02440">
    <property type="entry name" value="AdoMet_MTases"/>
    <property type="match status" value="1"/>
</dbReference>
<dbReference type="InterPro" id="IPR053173">
    <property type="entry name" value="SAM-binding_MTase"/>
</dbReference>
<dbReference type="Pfam" id="PF21320">
    <property type="entry name" value="WHD_Rv2258c"/>
    <property type="match status" value="1"/>
</dbReference>
<sequence>MCNTAITMPQTASTETGFDEWFVTAINGGALMLMVSIGHRTGLFDTMSEMSWTNSKELAEKAGLNERYVREWLGAMATGGVVEVDESDCYRLPEEYGQFLTRDTELDNLAVIAQYIAVLGSVEDDIVECFYKGGGVPYEKYDRFHEVMAEDSGMTVLDALEDHILPLVPGLTEKLQNGISVLDVGCGRGRAMLKMAGLFPKSTFKGLDLSEEAIGWAKSKAREKGLENVEFEICDASDFDQTAEPNKYDFVTTFDAIHDQANPLAVLRGINRTLKPGGTYLMQDIHSTGHVHKNMNHPLGPALYTVSCMHCMSVSLAQGGDGLGAMWGREKAQELLQKAGFEDIQIYQLEHDIQNDYYVMKK</sequence>
<dbReference type="PANTHER" id="PTHR45128">
    <property type="entry name" value="METHYLTRANSFERASE TYPE 11"/>
    <property type="match status" value="1"/>
</dbReference>
<evidence type="ECO:0000259" key="2">
    <source>
        <dbReference type="Pfam" id="PF21320"/>
    </source>
</evidence>
<organism evidence="3 4">
    <name type="scientific">Fodinibius salsisoli</name>
    <dbReference type="NCBI Taxonomy" id="2820877"/>
    <lineage>
        <taxon>Bacteria</taxon>
        <taxon>Pseudomonadati</taxon>
        <taxon>Balneolota</taxon>
        <taxon>Balneolia</taxon>
        <taxon>Balneolales</taxon>
        <taxon>Balneolaceae</taxon>
        <taxon>Fodinibius</taxon>
    </lineage>
</organism>
<dbReference type="Proteomes" id="UP001207918">
    <property type="component" value="Unassembled WGS sequence"/>
</dbReference>
<dbReference type="GO" id="GO:0008168">
    <property type="term" value="F:methyltransferase activity"/>
    <property type="evidence" value="ECO:0007669"/>
    <property type="project" value="UniProtKB-KW"/>
</dbReference>
<dbReference type="InterPro" id="IPR036390">
    <property type="entry name" value="WH_DNA-bd_sf"/>
</dbReference>
<dbReference type="GO" id="GO:0032259">
    <property type="term" value="P:methylation"/>
    <property type="evidence" value="ECO:0007669"/>
    <property type="project" value="UniProtKB-KW"/>
</dbReference>
<keyword evidence="4" id="KW-1185">Reference proteome</keyword>
<protein>
    <submittedName>
        <fullName evidence="3">Methyltransferase domain-containing protein</fullName>
    </submittedName>
</protein>